<evidence type="ECO:0000256" key="1">
    <source>
        <dbReference type="SAM" id="MobiDB-lite"/>
    </source>
</evidence>
<evidence type="ECO:0000313" key="2">
    <source>
        <dbReference type="EMBL" id="GBM63025.1"/>
    </source>
</evidence>
<proteinExistence type="predicted"/>
<gene>
    <name evidence="2" type="ORF">AVEN_143455_1</name>
</gene>
<accession>A0A4Y2HCK1</accession>
<feature type="region of interest" description="Disordered" evidence="1">
    <location>
        <begin position="1"/>
        <end position="20"/>
    </location>
</feature>
<protein>
    <submittedName>
        <fullName evidence="2">Uncharacterized protein</fullName>
    </submittedName>
</protein>
<sequence length="99" mass="11203">MLNMNMTPAQSGPAPFHAGTKTHTDIINEYPIKPISHRLDRVPSIIFCKDPQFLIVIIFSIPSLSSVKLSISIRIPPFRAFSCRHPRPPRRIPNVINFS</sequence>
<feature type="compositionally biased region" description="Polar residues" evidence="1">
    <location>
        <begin position="1"/>
        <end position="10"/>
    </location>
</feature>
<evidence type="ECO:0000313" key="3">
    <source>
        <dbReference type="Proteomes" id="UP000499080"/>
    </source>
</evidence>
<organism evidence="2 3">
    <name type="scientific">Araneus ventricosus</name>
    <name type="common">Orbweaver spider</name>
    <name type="synonym">Epeira ventricosa</name>
    <dbReference type="NCBI Taxonomy" id="182803"/>
    <lineage>
        <taxon>Eukaryota</taxon>
        <taxon>Metazoa</taxon>
        <taxon>Ecdysozoa</taxon>
        <taxon>Arthropoda</taxon>
        <taxon>Chelicerata</taxon>
        <taxon>Arachnida</taxon>
        <taxon>Araneae</taxon>
        <taxon>Araneomorphae</taxon>
        <taxon>Entelegynae</taxon>
        <taxon>Araneoidea</taxon>
        <taxon>Araneidae</taxon>
        <taxon>Araneus</taxon>
    </lineage>
</organism>
<reference evidence="2 3" key="1">
    <citation type="journal article" date="2019" name="Sci. Rep.">
        <title>Orb-weaving spider Araneus ventricosus genome elucidates the spidroin gene catalogue.</title>
        <authorList>
            <person name="Kono N."/>
            <person name="Nakamura H."/>
            <person name="Ohtoshi R."/>
            <person name="Moran D.A.P."/>
            <person name="Shinohara A."/>
            <person name="Yoshida Y."/>
            <person name="Fujiwara M."/>
            <person name="Mori M."/>
            <person name="Tomita M."/>
            <person name="Arakawa K."/>
        </authorList>
    </citation>
    <scope>NUCLEOTIDE SEQUENCE [LARGE SCALE GENOMIC DNA]</scope>
</reference>
<name>A0A4Y2HCK1_ARAVE</name>
<dbReference type="EMBL" id="BGPR01001847">
    <property type="protein sequence ID" value="GBM63025.1"/>
    <property type="molecule type" value="Genomic_DNA"/>
</dbReference>
<keyword evidence="3" id="KW-1185">Reference proteome</keyword>
<dbReference type="AlphaFoldDB" id="A0A4Y2HCK1"/>
<dbReference type="Proteomes" id="UP000499080">
    <property type="component" value="Unassembled WGS sequence"/>
</dbReference>
<comment type="caution">
    <text evidence="2">The sequence shown here is derived from an EMBL/GenBank/DDBJ whole genome shotgun (WGS) entry which is preliminary data.</text>
</comment>